<dbReference type="EMBL" id="REGN01006159">
    <property type="protein sequence ID" value="RNA10576.1"/>
    <property type="molecule type" value="Genomic_DNA"/>
</dbReference>
<evidence type="ECO:0000313" key="1">
    <source>
        <dbReference type="EMBL" id="RNA10576.1"/>
    </source>
</evidence>
<evidence type="ECO:0000313" key="2">
    <source>
        <dbReference type="Proteomes" id="UP000276133"/>
    </source>
</evidence>
<accession>A0A3M7QGL0</accession>
<reference evidence="1 2" key="1">
    <citation type="journal article" date="2018" name="Sci. Rep.">
        <title>Genomic signatures of local adaptation to the degree of environmental predictability in rotifers.</title>
        <authorList>
            <person name="Franch-Gras L."/>
            <person name="Hahn C."/>
            <person name="Garcia-Roger E.M."/>
            <person name="Carmona M.J."/>
            <person name="Serra M."/>
            <person name="Gomez A."/>
        </authorList>
    </citation>
    <scope>NUCLEOTIDE SEQUENCE [LARGE SCALE GENOMIC DNA]</scope>
    <source>
        <strain evidence="1">HYR1</strain>
    </source>
</reference>
<gene>
    <name evidence="1" type="ORF">BpHYR1_026490</name>
</gene>
<sequence length="116" mass="13892">MFKAYLTYVNSRRQPKRFVGFKILEKIYSLSMSLRLSQLNQTHRTNSAILNQGAKHELFFNKFDLSNTQNSKLIIFNYLNKIPKKIKGIYPNANYRRQNWNLKPKIHAHISKDYER</sequence>
<protein>
    <submittedName>
        <fullName evidence="1">Uncharacterized protein</fullName>
    </submittedName>
</protein>
<dbReference type="AlphaFoldDB" id="A0A3M7QGL0"/>
<keyword evidence="2" id="KW-1185">Reference proteome</keyword>
<proteinExistence type="predicted"/>
<dbReference type="Proteomes" id="UP000276133">
    <property type="component" value="Unassembled WGS sequence"/>
</dbReference>
<comment type="caution">
    <text evidence="1">The sequence shown here is derived from an EMBL/GenBank/DDBJ whole genome shotgun (WGS) entry which is preliminary data.</text>
</comment>
<organism evidence="1 2">
    <name type="scientific">Brachionus plicatilis</name>
    <name type="common">Marine rotifer</name>
    <name type="synonym">Brachionus muelleri</name>
    <dbReference type="NCBI Taxonomy" id="10195"/>
    <lineage>
        <taxon>Eukaryota</taxon>
        <taxon>Metazoa</taxon>
        <taxon>Spiralia</taxon>
        <taxon>Gnathifera</taxon>
        <taxon>Rotifera</taxon>
        <taxon>Eurotatoria</taxon>
        <taxon>Monogononta</taxon>
        <taxon>Pseudotrocha</taxon>
        <taxon>Ploima</taxon>
        <taxon>Brachionidae</taxon>
        <taxon>Brachionus</taxon>
    </lineage>
</organism>
<name>A0A3M7QGL0_BRAPC</name>